<dbReference type="EMBL" id="DAKRPA010000096">
    <property type="protein sequence ID" value="DAZ98807.1"/>
    <property type="molecule type" value="Genomic_DNA"/>
</dbReference>
<dbReference type="PANTHER" id="PTHR40866:SF1">
    <property type="entry name" value="BED-TYPE DOMAIN-CONTAINING PROTEIN"/>
    <property type="match status" value="1"/>
</dbReference>
<proteinExistence type="predicted"/>
<dbReference type="AlphaFoldDB" id="A0AAV2YVZ7"/>
<reference evidence="1" key="2">
    <citation type="journal article" date="2023" name="Microbiol Resour">
        <title>Decontamination and Annotation of the Draft Genome Sequence of the Oomycete Lagenidium giganteum ARSEF 373.</title>
        <authorList>
            <person name="Morgan W.R."/>
            <person name="Tartar A."/>
        </authorList>
    </citation>
    <scope>NUCLEOTIDE SEQUENCE</scope>
    <source>
        <strain evidence="1">ARSEF 373</strain>
    </source>
</reference>
<protein>
    <submittedName>
        <fullName evidence="1">Uncharacterized protein</fullName>
    </submittedName>
</protein>
<comment type="caution">
    <text evidence="1">The sequence shown here is derived from an EMBL/GenBank/DDBJ whole genome shotgun (WGS) entry which is preliminary data.</text>
</comment>
<evidence type="ECO:0000313" key="1">
    <source>
        <dbReference type="EMBL" id="DAZ98807.1"/>
    </source>
</evidence>
<name>A0AAV2YVZ7_9STRA</name>
<reference evidence="1" key="1">
    <citation type="submission" date="2022-11" db="EMBL/GenBank/DDBJ databases">
        <authorList>
            <person name="Morgan W.R."/>
            <person name="Tartar A."/>
        </authorList>
    </citation>
    <scope>NUCLEOTIDE SEQUENCE</scope>
    <source>
        <strain evidence="1">ARSEF 373</strain>
    </source>
</reference>
<evidence type="ECO:0000313" key="2">
    <source>
        <dbReference type="Proteomes" id="UP001146120"/>
    </source>
</evidence>
<sequence length="122" mass="13554">LSFCEKRLTTNNTSLQPICSKALKRYLEIIETSVQKLIAERLRDKVLGLILDAGTEAGTHFDAVIAIAPDEANPRSCQRYLVCTAPLKIVADMGSDLMIDLLDDILDQYGIDLAQLCFFVHL</sequence>
<accession>A0AAV2YVZ7</accession>
<dbReference type="Proteomes" id="UP001146120">
    <property type="component" value="Unassembled WGS sequence"/>
</dbReference>
<keyword evidence="2" id="KW-1185">Reference proteome</keyword>
<gene>
    <name evidence="1" type="ORF">N0F65_000963</name>
</gene>
<dbReference type="PANTHER" id="PTHR40866">
    <property type="entry name" value="BED-TYPE DOMAIN-CONTAINING PROTEIN"/>
    <property type="match status" value="1"/>
</dbReference>
<feature type="non-terminal residue" evidence="1">
    <location>
        <position position="1"/>
    </location>
</feature>
<organism evidence="1 2">
    <name type="scientific">Lagenidium giganteum</name>
    <dbReference type="NCBI Taxonomy" id="4803"/>
    <lineage>
        <taxon>Eukaryota</taxon>
        <taxon>Sar</taxon>
        <taxon>Stramenopiles</taxon>
        <taxon>Oomycota</taxon>
        <taxon>Peronosporomycetes</taxon>
        <taxon>Pythiales</taxon>
        <taxon>Pythiaceae</taxon>
    </lineage>
</organism>